<feature type="binding site" evidence="12">
    <location>
        <begin position="145"/>
        <end position="147"/>
    </location>
    <ligand>
        <name>FAD</name>
        <dbReference type="ChEBI" id="CHEBI:57692"/>
    </ligand>
</feature>
<dbReference type="Pfam" id="PF07992">
    <property type="entry name" value="Pyr_redox_2"/>
    <property type="match status" value="1"/>
</dbReference>
<organism evidence="17 18">
    <name type="scientific">Aureibaculum marinum</name>
    <dbReference type="NCBI Taxonomy" id="2487930"/>
    <lineage>
        <taxon>Bacteria</taxon>
        <taxon>Pseudomonadati</taxon>
        <taxon>Bacteroidota</taxon>
        <taxon>Flavobacteriia</taxon>
        <taxon>Flavobacteriales</taxon>
        <taxon>Flavobacteriaceae</taxon>
        <taxon>Aureibaculum</taxon>
    </lineage>
</organism>
<dbReference type="InterPro" id="IPR004099">
    <property type="entry name" value="Pyr_nucl-diS_OxRdtase_dimer"/>
</dbReference>
<dbReference type="PIRSF" id="PIRSF000350">
    <property type="entry name" value="Mercury_reductase_MerA"/>
    <property type="match status" value="1"/>
</dbReference>
<dbReference type="PROSITE" id="PS00076">
    <property type="entry name" value="PYRIDINE_REDOX_1"/>
    <property type="match status" value="1"/>
</dbReference>
<dbReference type="PANTHER" id="PTHR22912:SF151">
    <property type="entry name" value="DIHYDROLIPOYL DEHYDROGENASE, MITOCHONDRIAL"/>
    <property type="match status" value="1"/>
</dbReference>
<evidence type="ECO:0000256" key="7">
    <source>
        <dbReference type="ARBA" id="ARBA00023027"/>
    </source>
</evidence>
<evidence type="ECO:0000256" key="5">
    <source>
        <dbReference type="ARBA" id="ARBA00022827"/>
    </source>
</evidence>
<dbReference type="InterPro" id="IPR023753">
    <property type="entry name" value="FAD/NAD-binding_dom"/>
</dbReference>
<dbReference type="FunFam" id="3.30.390.30:FF:000001">
    <property type="entry name" value="Dihydrolipoyl dehydrogenase"/>
    <property type="match status" value="1"/>
</dbReference>
<evidence type="ECO:0000256" key="13">
    <source>
        <dbReference type="PIRSR" id="PIRSR000350-4"/>
    </source>
</evidence>
<evidence type="ECO:0000256" key="9">
    <source>
        <dbReference type="ARBA" id="ARBA00023284"/>
    </source>
</evidence>
<evidence type="ECO:0000256" key="14">
    <source>
        <dbReference type="RuleBase" id="RU003692"/>
    </source>
</evidence>
<dbReference type="PRINTS" id="PR00368">
    <property type="entry name" value="FADPNR"/>
</dbReference>
<keyword evidence="5 12" id="KW-0274">FAD</keyword>
<feature type="domain" description="FAD/NAD(P)-binding" evidence="16">
    <location>
        <begin position="4"/>
        <end position="329"/>
    </location>
</feature>
<dbReference type="FunFam" id="3.50.50.60:FF:000001">
    <property type="entry name" value="Dihydrolipoyl dehydrogenase, mitochondrial"/>
    <property type="match status" value="1"/>
</dbReference>
<dbReference type="NCBIfam" id="TIGR01350">
    <property type="entry name" value="lipoamide_DH"/>
    <property type="match status" value="1"/>
</dbReference>
<dbReference type="SUPFAM" id="SSF51905">
    <property type="entry name" value="FAD/NAD(P)-binding domain"/>
    <property type="match status" value="1"/>
</dbReference>
<accession>A0A3N4P921</accession>
<dbReference type="RefSeq" id="WP_123896456.1">
    <property type="nucleotide sequence ID" value="NZ_RPFJ01000002.1"/>
</dbReference>
<feature type="binding site" evidence="12">
    <location>
        <begin position="320"/>
        <end position="323"/>
    </location>
    <ligand>
        <name>FAD</name>
        <dbReference type="ChEBI" id="CHEBI:57692"/>
    </ligand>
</feature>
<reference evidence="17 18" key="1">
    <citation type="submission" date="2018-11" db="EMBL/GenBank/DDBJ databases">
        <title>Aureibaculum marinum gen. nov., sp. nov., a member of the family Flavobacteriaceae isolated from the Bohai Sea.</title>
        <authorList>
            <person name="Ji X."/>
        </authorList>
    </citation>
    <scope>NUCLEOTIDE SEQUENCE [LARGE SCALE GENOMIC DNA]</scope>
    <source>
        <strain evidence="17 18">BH-SD17</strain>
    </source>
</reference>
<evidence type="ECO:0000256" key="3">
    <source>
        <dbReference type="ARBA" id="ARBA00016961"/>
    </source>
</evidence>
<comment type="catalytic activity">
    <reaction evidence="10 14">
        <text>N(6)-[(R)-dihydrolipoyl]-L-lysyl-[protein] + NAD(+) = N(6)-[(R)-lipoyl]-L-lysyl-[protein] + NADH + H(+)</text>
        <dbReference type="Rhea" id="RHEA:15045"/>
        <dbReference type="Rhea" id="RHEA-COMP:10474"/>
        <dbReference type="Rhea" id="RHEA-COMP:10475"/>
        <dbReference type="ChEBI" id="CHEBI:15378"/>
        <dbReference type="ChEBI" id="CHEBI:57540"/>
        <dbReference type="ChEBI" id="CHEBI:57945"/>
        <dbReference type="ChEBI" id="CHEBI:83099"/>
        <dbReference type="ChEBI" id="CHEBI:83100"/>
        <dbReference type="EC" id="1.8.1.4"/>
    </reaction>
</comment>
<keyword evidence="18" id="KW-1185">Reference proteome</keyword>
<feature type="binding site" evidence="12">
    <location>
        <position position="51"/>
    </location>
    <ligand>
        <name>FAD</name>
        <dbReference type="ChEBI" id="CHEBI:57692"/>
    </ligand>
</feature>
<feature type="binding site" evidence="12">
    <location>
        <position position="273"/>
    </location>
    <ligand>
        <name>NAD(+)</name>
        <dbReference type="ChEBI" id="CHEBI:57540"/>
    </ligand>
</feature>
<evidence type="ECO:0000313" key="17">
    <source>
        <dbReference type="EMBL" id="RPE00220.1"/>
    </source>
</evidence>
<evidence type="ECO:0000256" key="4">
    <source>
        <dbReference type="ARBA" id="ARBA00022630"/>
    </source>
</evidence>
<proteinExistence type="inferred from homology"/>
<dbReference type="Gene3D" id="3.50.50.60">
    <property type="entry name" value="FAD/NAD(P)-binding domain"/>
    <property type="match status" value="2"/>
</dbReference>
<dbReference type="InterPro" id="IPR001100">
    <property type="entry name" value="Pyr_nuc-diS_OxRdtase"/>
</dbReference>
<comment type="cofactor">
    <cofactor evidence="12 14">
        <name>FAD</name>
        <dbReference type="ChEBI" id="CHEBI:57692"/>
    </cofactor>
    <text evidence="12 14">Binds 1 FAD per subunit.</text>
</comment>
<dbReference type="Pfam" id="PF02852">
    <property type="entry name" value="Pyr_redox_dim"/>
    <property type="match status" value="1"/>
</dbReference>
<dbReference type="InterPro" id="IPR036188">
    <property type="entry name" value="FAD/NAD-bd_sf"/>
</dbReference>
<dbReference type="Gene3D" id="3.30.390.30">
    <property type="match status" value="1"/>
</dbReference>
<evidence type="ECO:0000256" key="1">
    <source>
        <dbReference type="ARBA" id="ARBA00007532"/>
    </source>
</evidence>
<dbReference type="OrthoDB" id="9800167at2"/>
<dbReference type="InterPro" id="IPR050151">
    <property type="entry name" value="Class-I_Pyr_Nuc-Dis_Oxidored"/>
</dbReference>
<dbReference type="EC" id="1.8.1.4" evidence="2 14"/>
<evidence type="ECO:0000259" key="15">
    <source>
        <dbReference type="Pfam" id="PF02852"/>
    </source>
</evidence>
<dbReference type="GO" id="GO:0005737">
    <property type="term" value="C:cytoplasm"/>
    <property type="evidence" value="ECO:0007669"/>
    <property type="project" value="UniProtKB-ARBA"/>
</dbReference>
<evidence type="ECO:0000256" key="10">
    <source>
        <dbReference type="ARBA" id="ARBA00049187"/>
    </source>
</evidence>
<dbReference type="InterPro" id="IPR006258">
    <property type="entry name" value="Lipoamide_DH"/>
</dbReference>
<comment type="miscellaneous">
    <text evidence="14">The active site is a redox-active disulfide bond.</text>
</comment>
<feature type="binding site" evidence="12">
    <location>
        <position position="314"/>
    </location>
    <ligand>
        <name>FAD</name>
        <dbReference type="ChEBI" id="CHEBI:57692"/>
    </ligand>
</feature>
<feature type="active site" description="Proton acceptor" evidence="11">
    <location>
        <position position="446"/>
    </location>
</feature>
<evidence type="ECO:0000256" key="8">
    <source>
        <dbReference type="ARBA" id="ARBA00023157"/>
    </source>
</evidence>
<dbReference type="GO" id="GO:0006103">
    <property type="term" value="P:2-oxoglutarate metabolic process"/>
    <property type="evidence" value="ECO:0007669"/>
    <property type="project" value="TreeGrafter"/>
</dbReference>
<dbReference type="PRINTS" id="PR00411">
    <property type="entry name" value="PNDRDTASEI"/>
</dbReference>
<dbReference type="GO" id="GO:0050660">
    <property type="term" value="F:flavin adenine dinucleotide binding"/>
    <property type="evidence" value="ECO:0007669"/>
    <property type="project" value="InterPro"/>
</dbReference>
<feature type="binding site" evidence="12">
    <location>
        <begin position="182"/>
        <end position="189"/>
    </location>
    <ligand>
        <name>NAD(+)</name>
        <dbReference type="ChEBI" id="CHEBI:57540"/>
    </ligand>
</feature>
<evidence type="ECO:0000259" key="16">
    <source>
        <dbReference type="Pfam" id="PF07992"/>
    </source>
</evidence>
<feature type="disulfide bond" description="Redox-active" evidence="13">
    <location>
        <begin position="42"/>
        <end position="47"/>
    </location>
</feature>
<dbReference type="EMBL" id="RPFJ01000002">
    <property type="protein sequence ID" value="RPE00220.1"/>
    <property type="molecule type" value="Genomic_DNA"/>
</dbReference>
<dbReference type="InterPro" id="IPR012999">
    <property type="entry name" value="Pyr_OxRdtase_I_AS"/>
</dbReference>
<evidence type="ECO:0000256" key="11">
    <source>
        <dbReference type="PIRSR" id="PIRSR000350-2"/>
    </source>
</evidence>
<keyword evidence="9 14" id="KW-0676">Redox-active center</keyword>
<evidence type="ECO:0000256" key="6">
    <source>
        <dbReference type="ARBA" id="ARBA00023002"/>
    </source>
</evidence>
<dbReference type="InterPro" id="IPR016156">
    <property type="entry name" value="FAD/NAD-linked_Rdtase_dimer_sf"/>
</dbReference>
<feature type="binding site" evidence="12">
    <location>
        <position position="205"/>
    </location>
    <ligand>
        <name>NAD(+)</name>
        <dbReference type="ChEBI" id="CHEBI:57540"/>
    </ligand>
</feature>
<evidence type="ECO:0000256" key="12">
    <source>
        <dbReference type="PIRSR" id="PIRSR000350-3"/>
    </source>
</evidence>
<keyword evidence="6 14" id="KW-0560">Oxidoreductase</keyword>
<name>A0A3N4P921_9FLAO</name>
<feature type="binding site" evidence="12">
    <location>
        <position position="116"/>
    </location>
    <ligand>
        <name>FAD</name>
        <dbReference type="ChEBI" id="CHEBI:57692"/>
    </ligand>
</feature>
<protein>
    <recommendedName>
        <fullName evidence="3 14">Dihydrolipoyl dehydrogenase</fullName>
        <ecNumber evidence="2 14">1.8.1.4</ecNumber>
    </recommendedName>
</protein>
<evidence type="ECO:0000313" key="18">
    <source>
        <dbReference type="Proteomes" id="UP000270856"/>
    </source>
</evidence>
<dbReference type="GO" id="GO:0004148">
    <property type="term" value="F:dihydrolipoyl dehydrogenase (NADH) activity"/>
    <property type="evidence" value="ECO:0007669"/>
    <property type="project" value="UniProtKB-EC"/>
</dbReference>
<keyword evidence="4 14" id="KW-0285">Flavoprotein</keyword>
<dbReference type="PANTHER" id="PTHR22912">
    <property type="entry name" value="DISULFIDE OXIDOREDUCTASE"/>
    <property type="match status" value="1"/>
</dbReference>
<dbReference type="Proteomes" id="UP000270856">
    <property type="component" value="Unassembled WGS sequence"/>
</dbReference>
<comment type="similarity">
    <text evidence="1 14">Belongs to the class-I pyridine nucleotide-disulfide oxidoreductase family.</text>
</comment>
<dbReference type="SUPFAM" id="SSF55424">
    <property type="entry name" value="FAD/NAD-linked reductases, dimerisation (C-terminal) domain"/>
    <property type="match status" value="1"/>
</dbReference>
<feature type="domain" description="Pyridine nucleotide-disulphide oxidoreductase dimerisation" evidence="15">
    <location>
        <begin position="348"/>
        <end position="457"/>
    </location>
</feature>
<sequence>MSTYDVAIIGSGPGGYVAAIRCAQLGMKTAIIEKYDTLGGTCLNVGCIPSKALLDSSHHYHDAISHFEEHGIEIAGDIKANLKKMIDRKQSVVDTNTSGIKYLMDKNKITVYHGLGSFKDATHITIKKSDGKSESIEAKNTIIATGSKPSTLPFIKLDKKRVITSTEALSLKEVPKHLIVIGGGVIGLELGQVYRRLGAEVSVIEYMDRIIPTMDASLSKELQKVLKKQGIKFYTKHKVTAVKAGAKEVTITADDKKGNPVEFKGDYCLVSVGRRPYTEGLNLDKAGVKVNDRGQIDVNDHLQTNVSNIYAIGDVIKGAMLAHKAEEEGVFVAEVLAGQKPHIDYNLIPGVVYTWPEVAAVGKTEEQLKEAGVDYKSGQFAMRALGRSRASGDIDGFVKILADAKTDEVLGVHMCGARVADLISEAVVAMEFRASAEDIARISHAHPTYAEAVKEAALDATDKRALHS</sequence>
<evidence type="ECO:0000256" key="2">
    <source>
        <dbReference type="ARBA" id="ARBA00012608"/>
    </source>
</evidence>
<comment type="caution">
    <text evidence="17">The sequence shown here is derived from an EMBL/GenBank/DDBJ whole genome shotgun (WGS) entry which is preliminary data.</text>
</comment>
<dbReference type="AlphaFoldDB" id="A0A3N4P921"/>
<keyword evidence="8" id="KW-1015">Disulfide bond</keyword>
<keyword evidence="7 12" id="KW-0520">NAD</keyword>
<gene>
    <name evidence="17" type="primary">lpdA</name>
    <name evidence="17" type="ORF">EGM88_02855</name>
</gene>
<keyword evidence="12" id="KW-0547">Nucleotide-binding</keyword>